<sequence length="201" mass="21667">MAINLQKGQRISLSKEAPGLTKLMCGLGWDVVKRSGGGFFRSFGGGGHDYDLDASVVCLDANGKLTAKENIIYFGNLQHSSGSIVHTGDNLTGAGDGDDEVIIIDLPRIPADIAKLVFVINIYDCIARKQDFTQVDNAFVRLVNSANNKELARYNLSGKEYSGMTGMVLAEVYRHNNEWKMAAIGNGVSVNGLGELVTSYC</sequence>
<reference evidence="2 3" key="1">
    <citation type="submission" date="2017-06" db="EMBL/GenBank/DDBJ databases">
        <title>Genome sequencing of cyanobaciteial culture collection at National Institute for Environmental Studies (NIES).</title>
        <authorList>
            <person name="Hirose Y."/>
            <person name="Shimura Y."/>
            <person name="Fujisawa T."/>
            <person name="Nakamura Y."/>
            <person name="Kawachi M."/>
        </authorList>
    </citation>
    <scope>NUCLEOTIDE SEQUENCE [LARGE SCALE GENOMIC DNA]</scope>
    <source>
        <strain evidence="2 3">NIES-806</strain>
    </source>
</reference>
<dbReference type="KEGG" id="dcm:NIES806_28150"/>
<evidence type="ECO:0000259" key="1">
    <source>
        <dbReference type="Pfam" id="PF02342"/>
    </source>
</evidence>
<dbReference type="AlphaFoldDB" id="A0A1Z4V4X1"/>
<dbReference type="PANTHER" id="PTHR32097">
    <property type="entry name" value="CAMP-BINDING PROTEIN 1-RELATED"/>
    <property type="match status" value="1"/>
</dbReference>
<name>A0A1Z4V4X1_9CYAN</name>
<evidence type="ECO:0000313" key="2">
    <source>
        <dbReference type="EMBL" id="BAZ86600.1"/>
    </source>
</evidence>
<gene>
    <name evidence="2" type="ORF">NIES806_28150</name>
</gene>
<accession>A0A1Z4V4X1</accession>
<dbReference type="InterPro" id="IPR051324">
    <property type="entry name" value="Stress/Tellurium_Resist"/>
</dbReference>
<dbReference type="Gene3D" id="2.60.60.30">
    <property type="entry name" value="sav2460 like domains"/>
    <property type="match status" value="1"/>
</dbReference>
<protein>
    <submittedName>
        <fullName evidence="2">Stress protein</fullName>
    </submittedName>
</protein>
<dbReference type="OrthoDB" id="4123258at2"/>
<dbReference type="Proteomes" id="UP000218702">
    <property type="component" value="Chromosome"/>
</dbReference>
<feature type="domain" description="TerD" evidence="1">
    <location>
        <begin position="1"/>
        <end position="200"/>
    </location>
</feature>
<dbReference type="EMBL" id="AP018316">
    <property type="protein sequence ID" value="BAZ86600.1"/>
    <property type="molecule type" value="Genomic_DNA"/>
</dbReference>
<keyword evidence="3" id="KW-1185">Reference proteome</keyword>
<dbReference type="PANTHER" id="PTHR32097:SF17">
    <property type="entry name" value="CAMP-BINDING PROTEIN 1-RELATED"/>
    <property type="match status" value="1"/>
</dbReference>
<dbReference type="RefSeq" id="WP_096668163.1">
    <property type="nucleotide sequence ID" value="NZ_AP018316.1"/>
</dbReference>
<dbReference type="InterPro" id="IPR003325">
    <property type="entry name" value="TerD"/>
</dbReference>
<dbReference type="Pfam" id="PF02342">
    <property type="entry name" value="TerD"/>
    <property type="match status" value="1"/>
</dbReference>
<dbReference type="CDD" id="cd06974">
    <property type="entry name" value="TerD_like"/>
    <property type="match status" value="1"/>
</dbReference>
<evidence type="ECO:0000313" key="3">
    <source>
        <dbReference type="Proteomes" id="UP000218702"/>
    </source>
</evidence>
<organism evidence="2 3">
    <name type="scientific">Dolichospermum compactum NIES-806</name>
    <dbReference type="NCBI Taxonomy" id="1973481"/>
    <lineage>
        <taxon>Bacteria</taxon>
        <taxon>Bacillati</taxon>
        <taxon>Cyanobacteriota</taxon>
        <taxon>Cyanophyceae</taxon>
        <taxon>Nostocales</taxon>
        <taxon>Aphanizomenonaceae</taxon>
        <taxon>Dolichospermum</taxon>
        <taxon>Dolichospermum compactum</taxon>
    </lineage>
</organism>
<proteinExistence type="predicted"/>